<dbReference type="RefSeq" id="XP_029313129.1">
    <property type="nucleotide sequence ID" value="XM_029457269.1"/>
</dbReference>
<name>A0A6J2RT52_COTGO</name>
<accession>A0A6J2RT52</accession>
<reference evidence="5" key="1">
    <citation type="submission" date="2025-08" db="UniProtKB">
        <authorList>
            <consortium name="RefSeq"/>
        </authorList>
    </citation>
    <scope>IDENTIFICATION</scope>
</reference>
<protein>
    <submittedName>
        <fullName evidence="5">Cyclic AMP-dependent transcription factor ATF-1-like isoform X1</fullName>
    </submittedName>
</protein>
<evidence type="ECO:0000256" key="1">
    <source>
        <dbReference type="SAM" id="Coils"/>
    </source>
</evidence>
<dbReference type="GeneID" id="115025237"/>
<feature type="region of interest" description="Disordered" evidence="2">
    <location>
        <begin position="1"/>
        <end position="22"/>
    </location>
</feature>
<dbReference type="PANTHER" id="PTHR45879:SF3">
    <property type="entry name" value="CYCLIC AMP RESPONSE ELEMENT-BINDING PROTEIN B"/>
    <property type="match status" value="1"/>
</dbReference>
<keyword evidence="1" id="KW-0175">Coiled coil</keyword>
<dbReference type="InterPro" id="IPR001630">
    <property type="entry name" value="Leuzip_CREB"/>
</dbReference>
<proteinExistence type="predicted"/>
<organism evidence="4 5">
    <name type="scientific">Cottoperca gobio</name>
    <name type="common">Frogmouth</name>
    <name type="synonym">Aphritis gobio</name>
    <dbReference type="NCBI Taxonomy" id="56716"/>
    <lineage>
        <taxon>Eukaryota</taxon>
        <taxon>Metazoa</taxon>
        <taxon>Chordata</taxon>
        <taxon>Craniata</taxon>
        <taxon>Vertebrata</taxon>
        <taxon>Euteleostomi</taxon>
        <taxon>Actinopterygii</taxon>
        <taxon>Neopterygii</taxon>
        <taxon>Teleostei</taxon>
        <taxon>Neoteleostei</taxon>
        <taxon>Acanthomorphata</taxon>
        <taxon>Eupercaria</taxon>
        <taxon>Perciformes</taxon>
        <taxon>Notothenioidei</taxon>
        <taxon>Bovichtidae</taxon>
        <taxon>Cottoperca</taxon>
    </lineage>
</organism>
<dbReference type="KEGG" id="cgob:115025237"/>
<dbReference type="InterPro" id="IPR046347">
    <property type="entry name" value="bZIP_sf"/>
</dbReference>
<dbReference type="GO" id="GO:0005667">
    <property type="term" value="C:transcription regulator complex"/>
    <property type="evidence" value="ECO:0007669"/>
    <property type="project" value="TreeGrafter"/>
</dbReference>
<gene>
    <name evidence="5" type="primary">LOC115025237</name>
</gene>
<dbReference type="Proteomes" id="UP000504630">
    <property type="component" value="Chromosome 20"/>
</dbReference>
<dbReference type="InParanoid" id="A0A6J2RT52"/>
<feature type="domain" description="BZIP" evidence="3">
    <location>
        <begin position="47"/>
        <end position="98"/>
    </location>
</feature>
<sequence length="117" mass="13395">MAVTGDETETGTSGDLTACQLHNTSSSLPQGVAATSTHSFLKPVDPLQKREHRLMRNRNAAKRYRRRRMEDVHKLLNRHDLLEQENEKLKAELQCLKRLNIQRSCLYLPPQPSQPPP</sequence>
<dbReference type="PANTHER" id="PTHR45879">
    <property type="entry name" value="CYCLIC AMP RESPONSE ELEMENT-BINDING PROTEIN B"/>
    <property type="match status" value="1"/>
</dbReference>
<evidence type="ECO:0000256" key="2">
    <source>
        <dbReference type="SAM" id="MobiDB-lite"/>
    </source>
</evidence>
<dbReference type="GO" id="GO:0005634">
    <property type="term" value="C:nucleus"/>
    <property type="evidence" value="ECO:0007669"/>
    <property type="project" value="InterPro"/>
</dbReference>
<dbReference type="Pfam" id="PF00170">
    <property type="entry name" value="bZIP_1"/>
    <property type="match status" value="1"/>
</dbReference>
<dbReference type="InterPro" id="IPR004827">
    <property type="entry name" value="bZIP"/>
</dbReference>
<dbReference type="GO" id="GO:0000981">
    <property type="term" value="F:DNA-binding transcription factor activity, RNA polymerase II-specific"/>
    <property type="evidence" value="ECO:0007669"/>
    <property type="project" value="TreeGrafter"/>
</dbReference>
<dbReference type="GO" id="GO:0000978">
    <property type="term" value="F:RNA polymerase II cis-regulatory region sequence-specific DNA binding"/>
    <property type="evidence" value="ECO:0007669"/>
    <property type="project" value="TreeGrafter"/>
</dbReference>
<evidence type="ECO:0000259" key="3">
    <source>
        <dbReference type="PROSITE" id="PS50217"/>
    </source>
</evidence>
<dbReference type="Gene3D" id="1.20.5.170">
    <property type="match status" value="1"/>
</dbReference>
<evidence type="ECO:0000313" key="4">
    <source>
        <dbReference type="Proteomes" id="UP000504630"/>
    </source>
</evidence>
<dbReference type="AlphaFoldDB" id="A0A6J2RT52"/>
<dbReference type="PROSITE" id="PS50217">
    <property type="entry name" value="BZIP"/>
    <property type="match status" value="1"/>
</dbReference>
<keyword evidence="4" id="KW-1185">Reference proteome</keyword>
<dbReference type="SUPFAM" id="SSF57959">
    <property type="entry name" value="Leucine zipper domain"/>
    <property type="match status" value="1"/>
</dbReference>
<feature type="coiled-coil region" evidence="1">
    <location>
        <begin position="72"/>
        <end position="102"/>
    </location>
</feature>
<dbReference type="PROSITE" id="PS00036">
    <property type="entry name" value="BZIP_BASIC"/>
    <property type="match status" value="1"/>
</dbReference>
<dbReference type="SMART" id="SM00338">
    <property type="entry name" value="BRLZ"/>
    <property type="match status" value="1"/>
</dbReference>
<evidence type="ECO:0000313" key="5">
    <source>
        <dbReference type="RefSeq" id="XP_029313129.1"/>
    </source>
</evidence>
<dbReference type="OrthoDB" id="5970722at2759"/>